<evidence type="ECO:0000313" key="4">
    <source>
        <dbReference type="Proteomes" id="UP000247763"/>
    </source>
</evidence>
<proteinExistence type="predicted"/>
<dbReference type="Pfam" id="PF23213">
    <property type="entry name" value="DUF7065"/>
    <property type="match status" value="1"/>
</dbReference>
<dbReference type="EMBL" id="CP029479">
    <property type="protein sequence ID" value="AWM77741.1"/>
    <property type="molecule type" value="Genomic_DNA"/>
</dbReference>
<gene>
    <name evidence="3" type="ORF">HYN04_08175</name>
</gene>
<feature type="domain" description="DUF7065" evidence="2">
    <location>
        <begin position="152"/>
        <end position="188"/>
    </location>
</feature>
<sequence>MSTVTGTDEAMHPTGEDRAWSESYYFNFVDPKTGVGMFTRMGFRPGNGWADALHAVYLGGSRVAFTYGRRDIGKDLSAYDGDLKVGNLALACEDPFRRWTVSYEGPAQDIPDGSILMTRAKLRPEGWHTPAHLSMQVDVQALTEPHFAAKGAHGHFEQSLRATGRLAIGGEEIAFDGFGVRDKSWGPRNWSGSSSGSSGAASAGPALSTAATPNPFVFWFSMNFGAGTSLGGSCFRRADGTMLGAGWIQDGEHMDTLEDVRVETTFRPGSILHETVSMVARTGKGREVRIEGRVINMCPTKIPFPGGATFVNEGLARFEMDGREGFGIAESWHNVTE</sequence>
<dbReference type="InterPro" id="IPR055492">
    <property type="entry name" value="DUF7064"/>
</dbReference>
<keyword evidence="4" id="KW-1185">Reference proteome</keyword>
<dbReference type="RefSeq" id="WP_110450308.1">
    <property type="nucleotide sequence ID" value="NZ_CP029479.1"/>
</dbReference>
<dbReference type="InterPro" id="IPR055493">
    <property type="entry name" value="DUF7065"/>
</dbReference>
<reference evidence="4" key="1">
    <citation type="submission" date="2018-05" db="EMBL/GenBank/DDBJ databases">
        <title>Genome sequencing of Phenylobacterium sp. HYN0004.</title>
        <authorList>
            <person name="Yi H."/>
            <person name="Baek C."/>
        </authorList>
    </citation>
    <scope>NUCLEOTIDE SEQUENCE [LARGE SCALE GENOMIC DNA]</scope>
    <source>
        <strain evidence="4">HYN0004</strain>
    </source>
</reference>
<evidence type="ECO:0000313" key="3">
    <source>
        <dbReference type="EMBL" id="AWM77741.1"/>
    </source>
</evidence>
<feature type="domain" description="DUF7064" evidence="1">
    <location>
        <begin position="215"/>
        <end position="334"/>
    </location>
</feature>
<name>A0A2Z3HWN9_9CAUL</name>
<dbReference type="KEGG" id="phb:HYN04_08175"/>
<dbReference type="OrthoDB" id="115252at2"/>
<dbReference type="AlphaFoldDB" id="A0A2Z3HWN9"/>
<evidence type="ECO:0000259" key="1">
    <source>
        <dbReference type="Pfam" id="PF23212"/>
    </source>
</evidence>
<dbReference type="SUPFAM" id="SSF159245">
    <property type="entry name" value="AttH-like"/>
    <property type="match status" value="1"/>
</dbReference>
<accession>A0A2Z3HWN9</accession>
<evidence type="ECO:0000259" key="2">
    <source>
        <dbReference type="Pfam" id="PF23213"/>
    </source>
</evidence>
<dbReference type="Proteomes" id="UP000247763">
    <property type="component" value="Chromosome"/>
</dbReference>
<protein>
    <recommendedName>
        <fullName evidence="5">AttH domain-containing protein</fullName>
    </recommendedName>
</protein>
<evidence type="ECO:0008006" key="5">
    <source>
        <dbReference type="Google" id="ProtNLM"/>
    </source>
</evidence>
<dbReference type="Pfam" id="PF23212">
    <property type="entry name" value="DUF7064"/>
    <property type="match status" value="1"/>
</dbReference>
<organism evidence="3 4">
    <name type="scientific">Phenylobacterium parvum</name>
    <dbReference type="NCBI Taxonomy" id="2201350"/>
    <lineage>
        <taxon>Bacteria</taxon>
        <taxon>Pseudomonadati</taxon>
        <taxon>Pseudomonadota</taxon>
        <taxon>Alphaproteobacteria</taxon>
        <taxon>Caulobacterales</taxon>
        <taxon>Caulobacteraceae</taxon>
        <taxon>Phenylobacterium</taxon>
    </lineage>
</organism>